<dbReference type="Proteomes" id="UP001154114">
    <property type="component" value="Chromosome 6"/>
</dbReference>
<name>A0A9P0C246_CHRIL</name>
<dbReference type="PROSITE" id="PS51029">
    <property type="entry name" value="MADF"/>
    <property type="match status" value="1"/>
</dbReference>
<dbReference type="AlphaFoldDB" id="A0A9P0C246"/>
<sequence length="327" mass="37986">MFAEPVGSVAHDDTREAVDLTFLAILFSFTKAALREGRVVLLEMQVMDWSNEKVLKFIELLKEEPAIWDRNRASNNNRQETVDAWERIQAQFSVEYTVEELKRKRNCLMTAYRDYLRKIKESSSNFEDVYKPTWFAFDALHSFLGSMYEMDIQLLEPTTKRRKRERWLSRDYDIMNQQAESETSQQSEYSQDSNRKRRNSQDSHFIAQNRISDIQFQREKPAPLEPSEGNEYDLYGQLLAEKLKKMQDADRLMVMNEIDNLVFKYAVNARSRKDSAAVDSIAFITPSHPSYLKASGSGSLKQKKIKLLASKIKDSTCGSTEMSSDDD</sequence>
<dbReference type="Pfam" id="PF10545">
    <property type="entry name" value="MADF_DNA_bdg"/>
    <property type="match status" value="1"/>
</dbReference>
<feature type="domain" description="MADF" evidence="2">
    <location>
        <begin position="56"/>
        <end position="148"/>
    </location>
</feature>
<feature type="compositionally biased region" description="Low complexity" evidence="1">
    <location>
        <begin position="177"/>
        <end position="192"/>
    </location>
</feature>
<reference evidence="3" key="1">
    <citation type="submission" date="2021-12" db="EMBL/GenBank/DDBJ databases">
        <authorList>
            <person name="King R."/>
        </authorList>
    </citation>
    <scope>NUCLEOTIDE SEQUENCE</scope>
</reference>
<dbReference type="OrthoDB" id="6776070at2759"/>
<gene>
    <name evidence="3" type="ORF">CINC_LOCUS11688</name>
</gene>
<dbReference type="SMART" id="SM00595">
    <property type="entry name" value="MADF"/>
    <property type="match status" value="1"/>
</dbReference>
<dbReference type="EMBL" id="LR824009">
    <property type="protein sequence ID" value="CAH0605750.1"/>
    <property type="molecule type" value="Genomic_DNA"/>
</dbReference>
<organism evidence="3 4">
    <name type="scientific">Chrysodeixis includens</name>
    <name type="common">Soybean looper</name>
    <name type="synonym">Pseudoplusia includens</name>
    <dbReference type="NCBI Taxonomy" id="689277"/>
    <lineage>
        <taxon>Eukaryota</taxon>
        <taxon>Metazoa</taxon>
        <taxon>Ecdysozoa</taxon>
        <taxon>Arthropoda</taxon>
        <taxon>Hexapoda</taxon>
        <taxon>Insecta</taxon>
        <taxon>Pterygota</taxon>
        <taxon>Neoptera</taxon>
        <taxon>Endopterygota</taxon>
        <taxon>Lepidoptera</taxon>
        <taxon>Glossata</taxon>
        <taxon>Ditrysia</taxon>
        <taxon>Noctuoidea</taxon>
        <taxon>Noctuidae</taxon>
        <taxon>Plusiinae</taxon>
        <taxon>Chrysodeixis</taxon>
    </lineage>
</organism>
<dbReference type="PANTHER" id="PTHR21505">
    <property type="entry name" value="MADF DOMAIN-CONTAINING PROTEIN-RELATED"/>
    <property type="match status" value="1"/>
</dbReference>
<accession>A0A9P0C246</accession>
<dbReference type="PANTHER" id="PTHR21505:SF12">
    <property type="entry name" value="MADF DOMAIN-CONTAINING PROTEIN-RELATED"/>
    <property type="match status" value="1"/>
</dbReference>
<evidence type="ECO:0000313" key="3">
    <source>
        <dbReference type="EMBL" id="CAH0605750.1"/>
    </source>
</evidence>
<protein>
    <recommendedName>
        <fullName evidence="2">MADF domain-containing protein</fullName>
    </recommendedName>
</protein>
<feature type="region of interest" description="Disordered" evidence="1">
    <location>
        <begin position="177"/>
        <end position="204"/>
    </location>
</feature>
<evidence type="ECO:0000313" key="4">
    <source>
        <dbReference type="Proteomes" id="UP001154114"/>
    </source>
</evidence>
<dbReference type="InterPro" id="IPR006578">
    <property type="entry name" value="MADF-dom"/>
</dbReference>
<evidence type="ECO:0000259" key="2">
    <source>
        <dbReference type="PROSITE" id="PS51029"/>
    </source>
</evidence>
<evidence type="ECO:0000256" key="1">
    <source>
        <dbReference type="SAM" id="MobiDB-lite"/>
    </source>
</evidence>
<proteinExistence type="predicted"/>
<keyword evidence="4" id="KW-1185">Reference proteome</keyword>